<dbReference type="Proteomes" id="UP000321746">
    <property type="component" value="Unassembled WGS sequence"/>
</dbReference>
<evidence type="ECO:0000256" key="1">
    <source>
        <dbReference type="SAM" id="MobiDB-lite"/>
    </source>
</evidence>
<proteinExistence type="predicted"/>
<keyword evidence="3" id="KW-1185">Reference proteome</keyword>
<accession>A0A511XLE9</accession>
<gene>
    <name evidence="2" type="ORF">AOE01nite_19990</name>
</gene>
<organism evidence="2 3">
    <name type="scientific">Acetobacter oeni</name>
    <dbReference type="NCBI Taxonomy" id="304077"/>
    <lineage>
        <taxon>Bacteria</taxon>
        <taxon>Pseudomonadati</taxon>
        <taxon>Pseudomonadota</taxon>
        <taxon>Alphaproteobacteria</taxon>
        <taxon>Acetobacterales</taxon>
        <taxon>Acetobacteraceae</taxon>
        <taxon>Acetobacter</taxon>
    </lineage>
</organism>
<dbReference type="AlphaFoldDB" id="A0A511XLE9"/>
<feature type="compositionally biased region" description="Basic and acidic residues" evidence="1">
    <location>
        <begin position="1"/>
        <end position="24"/>
    </location>
</feature>
<comment type="caution">
    <text evidence="2">The sequence shown here is derived from an EMBL/GenBank/DDBJ whole genome shotgun (WGS) entry which is preliminary data.</text>
</comment>
<reference evidence="2 3" key="1">
    <citation type="submission" date="2019-07" db="EMBL/GenBank/DDBJ databases">
        <title>Whole genome shotgun sequence of Acetobacter oeni NBRC 105207.</title>
        <authorList>
            <person name="Hosoyama A."/>
            <person name="Uohara A."/>
            <person name="Ohji S."/>
            <person name="Ichikawa N."/>
        </authorList>
    </citation>
    <scope>NUCLEOTIDE SEQUENCE [LARGE SCALE GENOMIC DNA]</scope>
    <source>
        <strain evidence="2 3">NBRC 105207</strain>
    </source>
</reference>
<name>A0A511XLE9_9PROT</name>
<evidence type="ECO:0000313" key="2">
    <source>
        <dbReference type="EMBL" id="GEN63775.1"/>
    </source>
</evidence>
<dbReference type="EMBL" id="BJYG01000025">
    <property type="protein sequence ID" value="GEN63775.1"/>
    <property type="molecule type" value="Genomic_DNA"/>
</dbReference>
<protein>
    <submittedName>
        <fullName evidence="2">Uncharacterized protein</fullName>
    </submittedName>
</protein>
<feature type="region of interest" description="Disordered" evidence="1">
    <location>
        <begin position="1"/>
        <end position="40"/>
    </location>
</feature>
<evidence type="ECO:0000313" key="3">
    <source>
        <dbReference type="Proteomes" id="UP000321746"/>
    </source>
</evidence>
<sequence length="75" mass="8337">MRPRGHSDKEARARDDFDMTENFRSRQTTGTEEKFMPSGIIKPHKQFKEAYWSQPATGVRSVLTGAALAHGSGGD</sequence>